<evidence type="ECO:0000259" key="3">
    <source>
        <dbReference type="Pfam" id="PF00144"/>
    </source>
</evidence>
<evidence type="ECO:0000256" key="1">
    <source>
        <dbReference type="SAM" id="MobiDB-lite"/>
    </source>
</evidence>
<organism evidence="4 5">
    <name type="scientific">Streptomyces parvulus</name>
    <dbReference type="NCBI Taxonomy" id="146923"/>
    <lineage>
        <taxon>Bacteria</taxon>
        <taxon>Bacillati</taxon>
        <taxon>Actinomycetota</taxon>
        <taxon>Actinomycetes</taxon>
        <taxon>Kitasatosporales</taxon>
        <taxon>Streptomycetaceae</taxon>
        <taxon>Streptomyces</taxon>
    </lineage>
</organism>
<dbReference type="Pfam" id="PF00144">
    <property type="entry name" value="Beta-lactamase"/>
    <property type="match status" value="1"/>
</dbReference>
<dbReference type="InterPro" id="IPR050491">
    <property type="entry name" value="AmpC-like"/>
</dbReference>
<dbReference type="EMBL" id="CP015866">
    <property type="protein sequence ID" value="ANJ11212.1"/>
    <property type="molecule type" value="Genomic_DNA"/>
</dbReference>
<keyword evidence="2" id="KW-0732">Signal</keyword>
<dbReference type="SUPFAM" id="SSF56601">
    <property type="entry name" value="beta-lactamase/transpeptidase-like"/>
    <property type="match status" value="1"/>
</dbReference>
<dbReference type="KEGG" id="spav:Spa2297_32005"/>
<dbReference type="InterPro" id="IPR001466">
    <property type="entry name" value="Beta-lactam-related"/>
</dbReference>
<reference evidence="4 5" key="1">
    <citation type="submission" date="2016-05" db="EMBL/GenBank/DDBJ databases">
        <title>Non-Contiguous Finished Genome Sequence of Streptomyces parvulus 2297 Integrated Site-Specifically with Actinophage R4.</title>
        <authorList>
            <person name="Nishizawa T."/>
            <person name="Miura T."/>
            <person name="Harada C."/>
            <person name="Guo Y."/>
            <person name="Narisawa K."/>
            <person name="Ohta H."/>
            <person name="Takahashi H."/>
            <person name="Shirai M."/>
        </authorList>
    </citation>
    <scope>NUCLEOTIDE SEQUENCE [LARGE SCALE GENOMIC DNA]</scope>
    <source>
        <strain evidence="4 5">2297</strain>
    </source>
</reference>
<protein>
    <submittedName>
        <fullName evidence="4">Serine hydrolase</fullName>
    </submittedName>
</protein>
<feature type="region of interest" description="Disordered" evidence="1">
    <location>
        <begin position="387"/>
        <end position="407"/>
    </location>
</feature>
<evidence type="ECO:0000313" key="4">
    <source>
        <dbReference type="EMBL" id="ANJ11212.1"/>
    </source>
</evidence>
<feature type="signal peptide" evidence="2">
    <location>
        <begin position="1"/>
        <end position="27"/>
    </location>
</feature>
<dbReference type="Proteomes" id="UP000078468">
    <property type="component" value="Chromosome"/>
</dbReference>
<proteinExistence type="predicted"/>
<name>A0A191V8H1_9ACTN</name>
<gene>
    <name evidence="4" type="ORF">Spa2297_32005</name>
</gene>
<evidence type="ECO:0000256" key="2">
    <source>
        <dbReference type="SAM" id="SignalP"/>
    </source>
</evidence>
<accession>A0A191V8H1</accession>
<sequence>MRIRNTSLALVGSAMVAALVTASPAVADSTPTLPQPSLTGVLAVQKQAMADGAPGALTRIDSGSAVYRLASGKADRAAGTPMDADRRFRVGSVSKSFTTVVLMQLVAEGRIDLDAPANDYLPQALPDDGITVRHLLSHRSGLWDYTNDMFYHTVPGFEAVRNKVFTYQELIDLSTAHAPTGRPGAAYSYSNTNFVVLGLMIEHTTGVPIATQYQQRIFEPLGLKNTSYVHPRTTLTGSYARGYVRDDDTTLPLVDSTEQTVSWAQSAGAVISNSSDLNRFFAALVSGRLVAPAQLRDMMSMVPVNADQTQSYGLGLRGRKLSCGVTVYGHTGTVQGYYTYAFTTADGRRSMASMANTSNNGTVNTVLGGTLEAAFCGTDPTRTAALGRSATTGGDHTEDIAPQVVRH</sequence>
<keyword evidence="4" id="KW-0378">Hydrolase</keyword>
<dbReference type="Gene3D" id="3.40.710.10">
    <property type="entry name" value="DD-peptidase/beta-lactamase superfamily"/>
    <property type="match status" value="1"/>
</dbReference>
<evidence type="ECO:0000313" key="5">
    <source>
        <dbReference type="Proteomes" id="UP000078468"/>
    </source>
</evidence>
<dbReference type="GO" id="GO:0016787">
    <property type="term" value="F:hydrolase activity"/>
    <property type="evidence" value="ECO:0007669"/>
    <property type="project" value="UniProtKB-KW"/>
</dbReference>
<dbReference type="GeneID" id="91309543"/>
<dbReference type="AlphaFoldDB" id="A0A191V8H1"/>
<dbReference type="PANTHER" id="PTHR46825:SF7">
    <property type="entry name" value="D-ALANYL-D-ALANINE CARBOXYPEPTIDASE"/>
    <property type="match status" value="1"/>
</dbReference>
<feature type="chain" id="PRO_5008248847" evidence="2">
    <location>
        <begin position="28"/>
        <end position="407"/>
    </location>
</feature>
<dbReference type="InterPro" id="IPR012338">
    <property type="entry name" value="Beta-lactam/transpept-like"/>
</dbReference>
<dbReference type="PANTHER" id="PTHR46825">
    <property type="entry name" value="D-ALANYL-D-ALANINE-CARBOXYPEPTIDASE/ENDOPEPTIDASE AMPH"/>
    <property type="match status" value="1"/>
</dbReference>
<dbReference type="RefSeq" id="WP_064731540.1">
    <property type="nucleotide sequence ID" value="NZ_BMRX01000004.1"/>
</dbReference>
<feature type="domain" description="Beta-lactamase-related" evidence="3">
    <location>
        <begin position="47"/>
        <end position="360"/>
    </location>
</feature>